<dbReference type="InParanoid" id="A0A0L0HEB2"/>
<gene>
    <name evidence="2" type="ORF">SPPG_05611</name>
</gene>
<evidence type="ECO:0000256" key="1">
    <source>
        <dbReference type="SAM" id="MobiDB-lite"/>
    </source>
</evidence>
<feature type="compositionally biased region" description="Basic and acidic residues" evidence="1">
    <location>
        <begin position="37"/>
        <end position="59"/>
    </location>
</feature>
<dbReference type="OrthoDB" id="529205at2759"/>
<sequence>MNALSSFRVAFLRTSPVRGLCTPQIRCMSQGLGAHMNDNDPKKIQRDAPKAKPGKKDTSSHFNQDGGWAEEMASTSEAAVKADRGHHHKHDDLKSLQEQSVEKLTKKHRGNA</sequence>
<protein>
    <submittedName>
        <fullName evidence="2">Uncharacterized protein</fullName>
    </submittedName>
</protein>
<dbReference type="AlphaFoldDB" id="A0A0L0HEB2"/>
<reference evidence="2 3" key="1">
    <citation type="submission" date="2009-08" db="EMBL/GenBank/DDBJ databases">
        <title>The Genome Sequence of Spizellomyces punctatus strain DAOM BR117.</title>
        <authorList>
            <consortium name="The Broad Institute Genome Sequencing Platform"/>
            <person name="Russ C."/>
            <person name="Cuomo C."/>
            <person name="Shea T."/>
            <person name="Young S.K."/>
            <person name="Zeng Q."/>
            <person name="Koehrsen M."/>
            <person name="Haas B."/>
            <person name="Borodovsky M."/>
            <person name="Guigo R."/>
            <person name="Alvarado L."/>
            <person name="Berlin A."/>
            <person name="Bochicchio J."/>
            <person name="Borenstein D."/>
            <person name="Chapman S."/>
            <person name="Chen Z."/>
            <person name="Engels R."/>
            <person name="Freedman E."/>
            <person name="Gellesch M."/>
            <person name="Goldberg J."/>
            <person name="Griggs A."/>
            <person name="Gujja S."/>
            <person name="Heiman D."/>
            <person name="Hepburn T."/>
            <person name="Howarth C."/>
            <person name="Jen D."/>
            <person name="Larson L."/>
            <person name="Lewis B."/>
            <person name="Mehta T."/>
            <person name="Park D."/>
            <person name="Pearson M."/>
            <person name="Roberts A."/>
            <person name="Saif S."/>
            <person name="Shenoy N."/>
            <person name="Sisk P."/>
            <person name="Stolte C."/>
            <person name="Sykes S."/>
            <person name="Thomson T."/>
            <person name="Walk T."/>
            <person name="White J."/>
            <person name="Yandava C."/>
            <person name="Burger G."/>
            <person name="Gray M.W."/>
            <person name="Holland P.W.H."/>
            <person name="King N."/>
            <person name="Lang F.B.F."/>
            <person name="Roger A.J."/>
            <person name="Ruiz-Trillo I."/>
            <person name="Lander E."/>
            <person name="Nusbaum C."/>
        </authorList>
    </citation>
    <scope>NUCLEOTIDE SEQUENCE [LARGE SCALE GENOMIC DNA]</scope>
    <source>
        <strain evidence="2 3">DAOM BR117</strain>
    </source>
</reference>
<organism evidence="2 3">
    <name type="scientific">Spizellomyces punctatus (strain DAOM BR117)</name>
    <dbReference type="NCBI Taxonomy" id="645134"/>
    <lineage>
        <taxon>Eukaryota</taxon>
        <taxon>Fungi</taxon>
        <taxon>Fungi incertae sedis</taxon>
        <taxon>Chytridiomycota</taxon>
        <taxon>Chytridiomycota incertae sedis</taxon>
        <taxon>Chytridiomycetes</taxon>
        <taxon>Spizellomycetales</taxon>
        <taxon>Spizellomycetaceae</taxon>
        <taxon>Spizellomyces</taxon>
    </lineage>
</organism>
<evidence type="ECO:0000313" key="3">
    <source>
        <dbReference type="Proteomes" id="UP000053201"/>
    </source>
</evidence>
<dbReference type="VEuPathDB" id="FungiDB:SPPG_05611"/>
<proteinExistence type="predicted"/>
<dbReference type="GeneID" id="27688974"/>
<evidence type="ECO:0000313" key="2">
    <source>
        <dbReference type="EMBL" id="KNC99366.1"/>
    </source>
</evidence>
<dbReference type="EMBL" id="KQ257458">
    <property type="protein sequence ID" value="KNC99366.1"/>
    <property type="molecule type" value="Genomic_DNA"/>
</dbReference>
<dbReference type="RefSeq" id="XP_016607406.1">
    <property type="nucleotide sequence ID" value="XM_016753821.1"/>
</dbReference>
<name>A0A0L0HEB2_SPIPD</name>
<dbReference type="Proteomes" id="UP000053201">
    <property type="component" value="Unassembled WGS sequence"/>
</dbReference>
<accession>A0A0L0HEB2</accession>
<keyword evidence="3" id="KW-1185">Reference proteome</keyword>
<feature type="region of interest" description="Disordered" evidence="1">
    <location>
        <begin position="31"/>
        <end position="112"/>
    </location>
</feature>
<feature type="compositionally biased region" description="Basic and acidic residues" evidence="1">
    <location>
        <begin position="90"/>
        <end position="104"/>
    </location>
</feature>